<evidence type="ECO:0000256" key="2">
    <source>
        <dbReference type="SAM" id="MobiDB-lite"/>
    </source>
</evidence>
<keyword evidence="1" id="KW-0862">Zinc</keyword>
<reference evidence="4" key="2">
    <citation type="submission" date="2020-06" db="EMBL/GenBank/DDBJ databases">
        <title>Helianthus annuus Genome sequencing and assembly Release 2.</title>
        <authorList>
            <person name="Gouzy J."/>
            <person name="Langlade N."/>
            <person name="Munos S."/>
        </authorList>
    </citation>
    <scope>NUCLEOTIDE SEQUENCE</scope>
    <source>
        <tissue evidence="4">Leaves</tissue>
    </source>
</reference>
<gene>
    <name evidence="4" type="ORF">HanXRQr2_Chr16g0743801</name>
</gene>
<organism evidence="4 5">
    <name type="scientific">Helianthus annuus</name>
    <name type="common">Common sunflower</name>
    <dbReference type="NCBI Taxonomy" id="4232"/>
    <lineage>
        <taxon>Eukaryota</taxon>
        <taxon>Viridiplantae</taxon>
        <taxon>Streptophyta</taxon>
        <taxon>Embryophyta</taxon>
        <taxon>Tracheophyta</taxon>
        <taxon>Spermatophyta</taxon>
        <taxon>Magnoliopsida</taxon>
        <taxon>eudicotyledons</taxon>
        <taxon>Gunneridae</taxon>
        <taxon>Pentapetalae</taxon>
        <taxon>asterids</taxon>
        <taxon>campanulids</taxon>
        <taxon>Asterales</taxon>
        <taxon>Asteraceae</taxon>
        <taxon>Asteroideae</taxon>
        <taxon>Heliantheae alliance</taxon>
        <taxon>Heliantheae</taxon>
        <taxon>Helianthus</taxon>
    </lineage>
</organism>
<keyword evidence="5" id="KW-1185">Reference proteome</keyword>
<protein>
    <submittedName>
        <fullName evidence="4">Transcription factor interactor and regulator CCHC(Zn) family</fullName>
    </submittedName>
</protein>
<dbReference type="Proteomes" id="UP000215914">
    <property type="component" value="Unassembled WGS sequence"/>
</dbReference>
<dbReference type="AlphaFoldDB" id="A0A9K3DRE7"/>
<dbReference type="GO" id="GO:0003676">
    <property type="term" value="F:nucleic acid binding"/>
    <property type="evidence" value="ECO:0007669"/>
    <property type="project" value="InterPro"/>
</dbReference>
<accession>A0A9K3DRE7</accession>
<reference evidence="4" key="1">
    <citation type="journal article" date="2017" name="Nature">
        <title>The sunflower genome provides insights into oil metabolism, flowering and Asterid evolution.</title>
        <authorList>
            <person name="Badouin H."/>
            <person name="Gouzy J."/>
            <person name="Grassa C.J."/>
            <person name="Murat F."/>
            <person name="Staton S.E."/>
            <person name="Cottret L."/>
            <person name="Lelandais-Briere C."/>
            <person name="Owens G.L."/>
            <person name="Carrere S."/>
            <person name="Mayjonade B."/>
            <person name="Legrand L."/>
            <person name="Gill N."/>
            <person name="Kane N.C."/>
            <person name="Bowers J.E."/>
            <person name="Hubner S."/>
            <person name="Bellec A."/>
            <person name="Berard A."/>
            <person name="Berges H."/>
            <person name="Blanchet N."/>
            <person name="Boniface M.C."/>
            <person name="Brunel D."/>
            <person name="Catrice O."/>
            <person name="Chaidir N."/>
            <person name="Claudel C."/>
            <person name="Donnadieu C."/>
            <person name="Faraut T."/>
            <person name="Fievet G."/>
            <person name="Helmstetter N."/>
            <person name="King M."/>
            <person name="Knapp S.J."/>
            <person name="Lai Z."/>
            <person name="Le Paslier M.C."/>
            <person name="Lippi Y."/>
            <person name="Lorenzon L."/>
            <person name="Mandel J.R."/>
            <person name="Marage G."/>
            <person name="Marchand G."/>
            <person name="Marquand E."/>
            <person name="Bret-Mestries E."/>
            <person name="Morien E."/>
            <person name="Nambeesan S."/>
            <person name="Nguyen T."/>
            <person name="Pegot-Espagnet P."/>
            <person name="Pouilly N."/>
            <person name="Raftis F."/>
            <person name="Sallet E."/>
            <person name="Schiex T."/>
            <person name="Thomas J."/>
            <person name="Vandecasteele C."/>
            <person name="Vares D."/>
            <person name="Vear F."/>
            <person name="Vautrin S."/>
            <person name="Crespi M."/>
            <person name="Mangin B."/>
            <person name="Burke J.M."/>
            <person name="Salse J."/>
            <person name="Munos S."/>
            <person name="Vincourt P."/>
            <person name="Rieseberg L.H."/>
            <person name="Langlade N.B."/>
        </authorList>
    </citation>
    <scope>NUCLEOTIDE SEQUENCE</scope>
    <source>
        <tissue evidence="4">Leaves</tissue>
    </source>
</reference>
<evidence type="ECO:0000259" key="3">
    <source>
        <dbReference type="PROSITE" id="PS50158"/>
    </source>
</evidence>
<evidence type="ECO:0000256" key="1">
    <source>
        <dbReference type="PROSITE-ProRule" id="PRU00047"/>
    </source>
</evidence>
<feature type="region of interest" description="Disordered" evidence="2">
    <location>
        <begin position="177"/>
        <end position="211"/>
    </location>
</feature>
<dbReference type="SMART" id="SM00343">
    <property type="entry name" value="ZnF_C2HC"/>
    <property type="match status" value="1"/>
</dbReference>
<sequence>MNREINKYTKSNSEQAVAMNTLKGAYIRQLDDVNFYIKKCADLELKLATQKIETERVSNLLHSYSCSTFVVDRIYPIVEELKTFEGVKTSEEKEYVTEDGDKVEISGKKPGVIYHRCPPPVENGYLARNPNPERVKKAINLQWESVPSDNLPENIDVTYTSSDTDHESKLIKSVVDQVLDKDDSEESKPKSKPESKPESKSESDTSKSSIKKDKRVYDKEFFLSKSNLNDEPVKVAYTLKDSDKLYSDEIFPIRSVKLEMINKVFKITEINISEIKDLNLSGKPKQYTSREKQKNNKKMGYNCGYCFQKKPNHNRNFKKKGLGFNQLKNYKNEKVYKPKTMFVSGKTSEAEKEQAFRKQTNQEFLAKKQEELKKNVVQKKIEKRTCFQCKTVGHVARDCPKTFKPKQEVSGKLKEKVVEKTELSTRKFTGFENSTFEIGECSKSALKRKENVKNKKWVVKGSGNNSGDESDSTKSEEPRVDRKVERSVPTMNDENFPPLRAENFMKKVGKVEISNQFYSDKKKFDVEKTFNGNVKRIFGQMVNGKAKSVKEFYASKRRVHKSVERKDEEEDVVTPKDGQAWVDIFFKE</sequence>
<dbReference type="EMBL" id="MNCJ02000331">
    <property type="protein sequence ID" value="KAF5759650.1"/>
    <property type="molecule type" value="Genomic_DNA"/>
</dbReference>
<dbReference type="GO" id="GO:0008270">
    <property type="term" value="F:zinc ion binding"/>
    <property type="evidence" value="ECO:0007669"/>
    <property type="project" value="UniProtKB-KW"/>
</dbReference>
<keyword evidence="1" id="KW-0479">Metal-binding</keyword>
<name>A0A9K3DRE7_HELAN</name>
<feature type="compositionally biased region" description="Basic and acidic residues" evidence="2">
    <location>
        <begin position="471"/>
        <end position="486"/>
    </location>
</feature>
<keyword evidence="1" id="KW-0863">Zinc-finger</keyword>
<dbReference type="InterPro" id="IPR001878">
    <property type="entry name" value="Znf_CCHC"/>
</dbReference>
<dbReference type="Gene3D" id="4.10.60.10">
    <property type="entry name" value="Zinc finger, CCHC-type"/>
    <property type="match status" value="1"/>
</dbReference>
<feature type="compositionally biased region" description="Basic and acidic residues" evidence="2">
    <location>
        <begin position="178"/>
        <end position="205"/>
    </location>
</feature>
<dbReference type="InterPro" id="IPR036875">
    <property type="entry name" value="Znf_CCHC_sf"/>
</dbReference>
<dbReference type="Gramene" id="mRNA:HanXRQr2_Chr16g0743801">
    <property type="protein sequence ID" value="CDS:HanXRQr2_Chr16g0743801.1"/>
    <property type="gene ID" value="HanXRQr2_Chr16g0743801"/>
</dbReference>
<comment type="caution">
    <text evidence="4">The sequence shown here is derived from an EMBL/GenBank/DDBJ whole genome shotgun (WGS) entry which is preliminary data.</text>
</comment>
<dbReference type="PROSITE" id="PS50158">
    <property type="entry name" value="ZF_CCHC"/>
    <property type="match status" value="1"/>
</dbReference>
<feature type="domain" description="CCHC-type" evidence="3">
    <location>
        <begin position="386"/>
        <end position="401"/>
    </location>
</feature>
<evidence type="ECO:0000313" key="5">
    <source>
        <dbReference type="Proteomes" id="UP000215914"/>
    </source>
</evidence>
<proteinExistence type="predicted"/>
<dbReference type="SUPFAM" id="SSF57756">
    <property type="entry name" value="Retrovirus zinc finger-like domains"/>
    <property type="match status" value="1"/>
</dbReference>
<evidence type="ECO:0000313" key="4">
    <source>
        <dbReference type="EMBL" id="KAF5759650.1"/>
    </source>
</evidence>
<feature type="region of interest" description="Disordered" evidence="2">
    <location>
        <begin position="457"/>
        <end position="496"/>
    </location>
</feature>
<dbReference type="Pfam" id="PF00098">
    <property type="entry name" value="zf-CCHC"/>
    <property type="match status" value="1"/>
</dbReference>